<evidence type="ECO:0000313" key="4">
    <source>
        <dbReference type="Proteomes" id="UP000250266"/>
    </source>
</evidence>
<sequence>METHYLHGSVHSTILDSVLHSSNFMYEYLESEMRGNQSVPNFSRLNTTKLPVAVLPLEELAGIELHYNKRENSGVIDILNAIAQELSCNEYLHSWDDKLIADPVKALALCAKKELKRSGIETGNHTVNFGHVEEVATRNGFNERCHAVRDASNVRSHFFPSEIEIRDQRTNGPSSNGCTSLPRYSQGRIAYTRELLNAAQRATLLMLHVFCLRLQDEDFSFICNFIRRHLSLRTMSREPYHFQDVSSAFGGPISQKCYKRVTLSFHLPHLLLQPQEDSLDDGEVSDREWLGRFRPDQNALVEEKGFCLYRSSSSVLLTAVRPEEQTSRQEAHELLGNPEALWTVVMVNSPRLFTTGAYQDPPELMTPLAQFTRGVFTTVNSQRLHIGPILEEMKAQLQASGTDILFDDQNFSKTRLYHWIIKTCHEICGSIDSNSRYVQRFQKGVLASLQAKAHPYERLGLDHWNNRLNEEISELEALGAEVHTFREQVRELRDALHGATSVLESRSALMQGERVKVLSYLGMAYLPVSTAASLYSMAVLPKAATLQSFCIFAAIMLITTIFFSLNLHNIISRYFIRSQSDNQRGFHLTIRHTRTTGSLEKDQRSTRRIWLKNCSIFIAKLIMSYLQNIWTRSSKAFADANLSANRKARNKRPRVLFVIYYMIQAGIAFLFGNLLRIAAKETSYGFSLLCRPVSTPLYTTRFSLAKFFGDVLRFFLTPVWLAFLVLVGIAWLAFFILVILGNLVKKLTSPLILICAPFYNKLSKRKSSQRRYVPWKRQNYPGRSPGFVRSQQNRAVMKNTFTTSTPRVVEIDLAPQTTLGTVQDPRRSGDVWMDIVVRTETEVQRSSFEL</sequence>
<protein>
    <submittedName>
        <fullName evidence="3">Uncharacterized protein</fullName>
    </submittedName>
</protein>
<evidence type="ECO:0000256" key="2">
    <source>
        <dbReference type="SAM" id="Phobius"/>
    </source>
</evidence>
<dbReference type="EMBL" id="KV746119">
    <property type="protein sequence ID" value="OCK72960.1"/>
    <property type="molecule type" value="Genomic_DNA"/>
</dbReference>
<dbReference type="Proteomes" id="UP000250266">
    <property type="component" value="Unassembled WGS sequence"/>
</dbReference>
<organism evidence="3 4">
    <name type="scientific">Lepidopterella palustris CBS 459.81</name>
    <dbReference type="NCBI Taxonomy" id="1314670"/>
    <lineage>
        <taxon>Eukaryota</taxon>
        <taxon>Fungi</taxon>
        <taxon>Dikarya</taxon>
        <taxon>Ascomycota</taxon>
        <taxon>Pezizomycotina</taxon>
        <taxon>Dothideomycetes</taxon>
        <taxon>Pleosporomycetidae</taxon>
        <taxon>Mytilinidiales</taxon>
        <taxon>Argynnaceae</taxon>
        <taxon>Lepidopterella</taxon>
    </lineage>
</organism>
<gene>
    <name evidence="3" type="ORF">K432DRAFT_411164</name>
</gene>
<keyword evidence="2" id="KW-0472">Membrane</keyword>
<keyword evidence="2" id="KW-0812">Transmembrane</keyword>
<dbReference type="OrthoDB" id="5428055at2759"/>
<accession>A0A8E2DWP7</accession>
<feature type="transmembrane region" description="Helical" evidence="2">
    <location>
        <begin position="655"/>
        <end position="679"/>
    </location>
</feature>
<reference evidence="3 4" key="1">
    <citation type="journal article" date="2016" name="Nat. Commun.">
        <title>Ectomycorrhizal ecology is imprinted in the genome of the dominant symbiotic fungus Cenococcum geophilum.</title>
        <authorList>
            <consortium name="DOE Joint Genome Institute"/>
            <person name="Peter M."/>
            <person name="Kohler A."/>
            <person name="Ohm R.A."/>
            <person name="Kuo A."/>
            <person name="Krutzmann J."/>
            <person name="Morin E."/>
            <person name="Arend M."/>
            <person name="Barry K.W."/>
            <person name="Binder M."/>
            <person name="Choi C."/>
            <person name="Clum A."/>
            <person name="Copeland A."/>
            <person name="Grisel N."/>
            <person name="Haridas S."/>
            <person name="Kipfer T."/>
            <person name="LaButti K."/>
            <person name="Lindquist E."/>
            <person name="Lipzen A."/>
            <person name="Maire R."/>
            <person name="Meier B."/>
            <person name="Mihaltcheva S."/>
            <person name="Molinier V."/>
            <person name="Murat C."/>
            <person name="Poggeler S."/>
            <person name="Quandt C.A."/>
            <person name="Sperisen C."/>
            <person name="Tritt A."/>
            <person name="Tisserant E."/>
            <person name="Crous P.W."/>
            <person name="Henrissat B."/>
            <person name="Nehls U."/>
            <person name="Egli S."/>
            <person name="Spatafora J.W."/>
            <person name="Grigoriev I.V."/>
            <person name="Martin F.M."/>
        </authorList>
    </citation>
    <scope>NUCLEOTIDE SEQUENCE [LARGE SCALE GENOMIC DNA]</scope>
    <source>
        <strain evidence="3 4">CBS 459.81</strain>
    </source>
</reference>
<keyword evidence="2" id="KW-1133">Transmembrane helix</keyword>
<evidence type="ECO:0000313" key="3">
    <source>
        <dbReference type="EMBL" id="OCK72960.1"/>
    </source>
</evidence>
<feature type="transmembrane region" description="Helical" evidence="2">
    <location>
        <begin position="546"/>
        <end position="567"/>
    </location>
</feature>
<dbReference type="AlphaFoldDB" id="A0A8E2DWP7"/>
<evidence type="ECO:0000256" key="1">
    <source>
        <dbReference type="SAM" id="Coils"/>
    </source>
</evidence>
<keyword evidence="4" id="KW-1185">Reference proteome</keyword>
<name>A0A8E2DWP7_9PEZI</name>
<feature type="coiled-coil region" evidence="1">
    <location>
        <begin position="461"/>
        <end position="495"/>
    </location>
</feature>
<keyword evidence="1" id="KW-0175">Coiled coil</keyword>
<feature type="transmembrane region" description="Helical" evidence="2">
    <location>
        <begin position="719"/>
        <end position="744"/>
    </location>
</feature>
<proteinExistence type="predicted"/>